<protein>
    <submittedName>
        <fullName evidence="1">Uncharacterized protein</fullName>
    </submittedName>
</protein>
<evidence type="ECO:0000313" key="1">
    <source>
        <dbReference type="EMBL" id="MBO2010366.1"/>
    </source>
</evidence>
<dbReference type="RefSeq" id="WP_208175992.1">
    <property type="nucleotide sequence ID" value="NZ_JAGETZ010000006.1"/>
</dbReference>
<reference evidence="1 2" key="1">
    <citation type="submission" date="2021-03" db="EMBL/GenBank/DDBJ databases">
        <authorList>
            <person name="Kim M.K."/>
        </authorList>
    </citation>
    <scope>NUCLEOTIDE SEQUENCE [LARGE SCALE GENOMIC DNA]</scope>
    <source>
        <strain evidence="1 2">BT442</strain>
    </source>
</reference>
<dbReference type="Proteomes" id="UP000664369">
    <property type="component" value="Unassembled WGS sequence"/>
</dbReference>
<gene>
    <name evidence="1" type="ORF">J4E00_15000</name>
</gene>
<organism evidence="1 2">
    <name type="scientific">Hymenobacter negativus</name>
    <dbReference type="NCBI Taxonomy" id="2795026"/>
    <lineage>
        <taxon>Bacteria</taxon>
        <taxon>Pseudomonadati</taxon>
        <taxon>Bacteroidota</taxon>
        <taxon>Cytophagia</taxon>
        <taxon>Cytophagales</taxon>
        <taxon>Hymenobacteraceae</taxon>
        <taxon>Hymenobacter</taxon>
    </lineage>
</organism>
<sequence>MLPSSEQSASAPITVAVQVLPGSSARLRLRYQVRNDSADVLFLVNQFWTNILADGHFETMPNLVNVQLLADRVVVGKAVVPVPDDTEVERHYTPCLTRVAPHNYYEETVDLPLPLSPFTWYRGRPMRSSPVVLPLYFELGYVAVSSEKDALVPPVATTHGPAHHLDIEPENQSLIRVGPILPEIAVFSAR</sequence>
<keyword evidence="2" id="KW-1185">Reference proteome</keyword>
<comment type="caution">
    <text evidence="1">The sequence shown here is derived from an EMBL/GenBank/DDBJ whole genome shotgun (WGS) entry which is preliminary data.</text>
</comment>
<dbReference type="EMBL" id="JAGETZ010000006">
    <property type="protein sequence ID" value="MBO2010366.1"/>
    <property type="molecule type" value="Genomic_DNA"/>
</dbReference>
<name>A0ABS3QGK7_9BACT</name>
<evidence type="ECO:0000313" key="2">
    <source>
        <dbReference type="Proteomes" id="UP000664369"/>
    </source>
</evidence>
<accession>A0ABS3QGK7</accession>
<proteinExistence type="predicted"/>